<dbReference type="OrthoDB" id="5985073at2759"/>
<sequence>MAPVSALFSAFLLPALVFAQSSSSTATLSAAASRTTVTTTSSSASGTTTATSTSNTGYPAATLAVNQGSKGYEYAGCWNETQGFTQGGGVRALSGGTINATDKMTPEVCFDLCDGSQFAGLEYGRECYCSPYLSSLSTELPEGACGIPCKANETEACGGSWALSLYNRTSDAVKWGPGVAGRNAVWGAVVVAGMTAAAGFVLEL</sequence>
<evidence type="ECO:0000256" key="1">
    <source>
        <dbReference type="ARBA" id="ARBA00022737"/>
    </source>
</evidence>
<comment type="caution">
    <text evidence="4">The sequence shown here is derived from an EMBL/GenBank/DDBJ whole genome shotgun (WGS) entry which is preliminary data.</text>
</comment>
<accession>A0A1S8B1V4</accession>
<dbReference type="SMART" id="SM00321">
    <property type="entry name" value="WSC"/>
    <property type="match status" value="1"/>
</dbReference>
<keyword evidence="2" id="KW-0732">Signal</keyword>
<dbReference type="PANTHER" id="PTHR45964:SF5">
    <property type="entry name" value="WSCD FAMILY MEMBER CG9164"/>
    <property type="match status" value="1"/>
</dbReference>
<feature type="domain" description="WSC" evidence="3">
    <location>
        <begin position="71"/>
        <end position="169"/>
    </location>
</feature>
<name>A0A1S8B1V4_9PEZI</name>
<feature type="signal peptide" evidence="2">
    <location>
        <begin position="1"/>
        <end position="19"/>
    </location>
</feature>
<dbReference type="GO" id="GO:0016740">
    <property type="term" value="F:transferase activity"/>
    <property type="evidence" value="ECO:0007669"/>
    <property type="project" value="UniProtKB-KW"/>
</dbReference>
<dbReference type="Pfam" id="PF01822">
    <property type="entry name" value="WSC"/>
    <property type="match status" value="1"/>
</dbReference>
<feature type="chain" id="PRO_5012729694" evidence="2">
    <location>
        <begin position="20"/>
        <end position="204"/>
    </location>
</feature>
<keyword evidence="1" id="KW-0677">Repeat</keyword>
<keyword evidence="4" id="KW-0808">Transferase</keyword>
<dbReference type="EMBL" id="MSZU01000115">
    <property type="protein sequence ID" value="OMP81545.1"/>
    <property type="molecule type" value="Genomic_DNA"/>
</dbReference>
<evidence type="ECO:0000313" key="4">
    <source>
        <dbReference type="EMBL" id="OMP81545.1"/>
    </source>
</evidence>
<evidence type="ECO:0000256" key="2">
    <source>
        <dbReference type="SAM" id="SignalP"/>
    </source>
</evidence>
<dbReference type="Proteomes" id="UP000190776">
    <property type="component" value="Unassembled WGS sequence"/>
</dbReference>
<dbReference type="STRING" id="420778.A0A1S8B1V4"/>
<dbReference type="AlphaFoldDB" id="A0A1S8B1V4"/>
<evidence type="ECO:0000313" key="5">
    <source>
        <dbReference type="Proteomes" id="UP000190776"/>
    </source>
</evidence>
<dbReference type="InterPro" id="IPR002889">
    <property type="entry name" value="WSC_carb-bd"/>
</dbReference>
<reference evidence="4 5" key="1">
    <citation type="submission" date="2017-01" db="EMBL/GenBank/DDBJ databases">
        <title>Draft genome sequence of Diplodia seriata F98.1, a fungal species involved in grapevine trunk diseases.</title>
        <authorList>
            <person name="Robert-Siegwald G."/>
            <person name="Vallet J."/>
            <person name="Abou-Mansour E."/>
            <person name="Xu J."/>
            <person name="Rey P."/>
            <person name="Bertsch C."/>
            <person name="Rego C."/>
            <person name="Larignon P."/>
            <person name="Fontaine F."/>
            <person name="Lebrun M.-H."/>
        </authorList>
    </citation>
    <scope>NUCLEOTIDE SEQUENCE [LARGE SCALE GENOMIC DNA]</scope>
    <source>
        <strain evidence="4 5">F98.1</strain>
    </source>
</reference>
<proteinExistence type="predicted"/>
<protein>
    <submittedName>
        <fullName evidence="4">Xylosyltransferase oxt</fullName>
    </submittedName>
</protein>
<organism evidence="4 5">
    <name type="scientific">Diplodia seriata</name>
    <dbReference type="NCBI Taxonomy" id="420778"/>
    <lineage>
        <taxon>Eukaryota</taxon>
        <taxon>Fungi</taxon>
        <taxon>Dikarya</taxon>
        <taxon>Ascomycota</taxon>
        <taxon>Pezizomycotina</taxon>
        <taxon>Dothideomycetes</taxon>
        <taxon>Dothideomycetes incertae sedis</taxon>
        <taxon>Botryosphaeriales</taxon>
        <taxon>Botryosphaeriaceae</taxon>
        <taxon>Diplodia</taxon>
    </lineage>
</organism>
<dbReference type="PROSITE" id="PS51212">
    <property type="entry name" value="WSC"/>
    <property type="match status" value="1"/>
</dbReference>
<evidence type="ECO:0000259" key="3">
    <source>
        <dbReference type="PROSITE" id="PS51212"/>
    </source>
</evidence>
<dbReference type="InterPro" id="IPR051589">
    <property type="entry name" value="Sialate-O-sulfotransferase"/>
</dbReference>
<dbReference type="PANTHER" id="PTHR45964">
    <property type="entry name" value="WSCD FAMILY MEMBER CG9164"/>
    <property type="match status" value="1"/>
</dbReference>
<gene>
    <name evidence="4" type="ORF">BK809_0002538</name>
</gene>